<protein>
    <submittedName>
        <fullName evidence="1">520_t:CDS:1</fullName>
    </submittedName>
</protein>
<keyword evidence="2" id="KW-1185">Reference proteome</keyword>
<evidence type="ECO:0000313" key="2">
    <source>
        <dbReference type="Proteomes" id="UP000789860"/>
    </source>
</evidence>
<dbReference type="EMBL" id="CAJVPM010007715">
    <property type="protein sequence ID" value="CAG8548237.1"/>
    <property type="molecule type" value="Genomic_DNA"/>
</dbReference>
<gene>
    <name evidence="1" type="ORF">SCALOS_LOCUS5084</name>
</gene>
<organism evidence="1 2">
    <name type="scientific">Scutellospora calospora</name>
    <dbReference type="NCBI Taxonomy" id="85575"/>
    <lineage>
        <taxon>Eukaryota</taxon>
        <taxon>Fungi</taxon>
        <taxon>Fungi incertae sedis</taxon>
        <taxon>Mucoromycota</taxon>
        <taxon>Glomeromycotina</taxon>
        <taxon>Glomeromycetes</taxon>
        <taxon>Diversisporales</taxon>
        <taxon>Gigasporaceae</taxon>
        <taxon>Scutellospora</taxon>
    </lineage>
</organism>
<sequence length="184" mass="21716">TNIESLKEFLYKVIFYKKPGDILPNIDMKKEDICMICKSVIDLSLKKSIAILSCKHFYHKEYINDKCPLCQEKTNEIENILFNRQESNCSISLLLNLECTISTLTMRNELTEPTMYNELIEPTMHNELTELTIHNELTELTMHNELTELTILEQHSKQHPKQHSKQHSKQHPKQCPKQHLKQRK</sequence>
<name>A0ACA9LTE7_9GLOM</name>
<feature type="non-terminal residue" evidence="1">
    <location>
        <position position="1"/>
    </location>
</feature>
<accession>A0ACA9LTE7</accession>
<proteinExistence type="predicted"/>
<reference evidence="1" key="1">
    <citation type="submission" date="2021-06" db="EMBL/GenBank/DDBJ databases">
        <authorList>
            <person name="Kallberg Y."/>
            <person name="Tangrot J."/>
            <person name="Rosling A."/>
        </authorList>
    </citation>
    <scope>NUCLEOTIDE SEQUENCE</scope>
    <source>
        <strain evidence="1">AU212A</strain>
    </source>
</reference>
<dbReference type="Proteomes" id="UP000789860">
    <property type="component" value="Unassembled WGS sequence"/>
</dbReference>
<evidence type="ECO:0000313" key="1">
    <source>
        <dbReference type="EMBL" id="CAG8548237.1"/>
    </source>
</evidence>
<comment type="caution">
    <text evidence="1">The sequence shown here is derived from an EMBL/GenBank/DDBJ whole genome shotgun (WGS) entry which is preliminary data.</text>
</comment>